<organism evidence="1 2">
    <name type="scientific">Solanum tuberosum</name>
    <name type="common">Potato</name>
    <dbReference type="NCBI Taxonomy" id="4113"/>
    <lineage>
        <taxon>Eukaryota</taxon>
        <taxon>Viridiplantae</taxon>
        <taxon>Streptophyta</taxon>
        <taxon>Embryophyta</taxon>
        <taxon>Tracheophyta</taxon>
        <taxon>Spermatophyta</taxon>
        <taxon>Magnoliopsida</taxon>
        <taxon>eudicotyledons</taxon>
        <taxon>Gunneridae</taxon>
        <taxon>Pentapetalae</taxon>
        <taxon>asterids</taxon>
        <taxon>lamiids</taxon>
        <taxon>Solanales</taxon>
        <taxon>Solanaceae</taxon>
        <taxon>Solanoideae</taxon>
        <taxon>Solaneae</taxon>
        <taxon>Solanum</taxon>
    </lineage>
</organism>
<evidence type="ECO:0000313" key="1">
    <source>
        <dbReference type="EMBL" id="KAH0747797.1"/>
    </source>
</evidence>
<comment type="caution">
    <text evidence="1">The sequence shown here is derived from an EMBL/GenBank/DDBJ whole genome shotgun (WGS) entry which is preliminary data.</text>
</comment>
<accession>A0ABQ7UDV9</accession>
<name>A0ABQ7UDV9_SOLTU</name>
<proteinExistence type="predicted"/>
<keyword evidence="2" id="KW-1185">Reference proteome</keyword>
<sequence>MGAVNTRPLRIVSITAGNKKIGIRSALLEEKALTCHMLCCFAAELKEMVHLWGRSKNLT</sequence>
<gene>
    <name evidence="1" type="ORF">KY290_027029</name>
</gene>
<dbReference type="EMBL" id="JAIVGD010000019">
    <property type="protein sequence ID" value="KAH0747797.1"/>
    <property type="molecule type" value="Genomic_DNA"/>
</dbReference>
<reference evidence="1 2" key="1">
    <citation type="journal article" date="2021" name="bioRxiv">
        <title>Chromosome-scale and haplotype-resolved genome assembly of a tetraploid potato cultivar.</title>
        <authorList>
            <person name="Sun H."/>
            <person name="Jiao W.-B."/>
            <person name="Krause K."/>
            <person name="Campoy J.A."/>
            <person name="Goel M."/>
            <person name="Folz-Donahue K."/>
            <person name="Kukat C."/>
            <person name="Huettel B."/>
            <person name="Schneeberger K."/>
        </authorList>
    </citation>
    <scope>NUCLEOTIDE SEQUENCE [LARGE SCALE GENOMIC DNA]</scope>
    <source>
        <strain evidence="1">SolTubOtavaFocal</strain>
        <tissue evidence="1">Leaves</tissue>
    </source>
</reference>
<protein>
    <submittedName>
        <fullName evidence="1">Uncharacterized protein</fullName>
    </submittedName>
</protein>
<evidence type="ECO:0000313" key="2">
    <source>
        <dbReference type="Proteomes" id="UP000826656"/>
    </source>
</evidence>
<dbReference type="Proteomes" id="UP000826656">
    <property type="component" value="Unassembled WGS sequence"/>
</dbReference>